<gene>
    <name evidence="9" type="ORF">B4O97_00560</name>
</gene>
<dbReference type="InterPro" id="IPR012910">
    <property type="entry name" value="Plug_dom"/>
</dbReference>
<dbReference type="Gene3D" id="2.170.130.10">
    <property type="entry name" value="TonB-dependent receptor, plug domain"/>
    <property type="match status" value="1"/>
</dbReference>
<comment type="subcellular location">
    <subcellularLocation>
        <location evidence="1 7">Cell outer membrane</location>
        <topology evidence="1 7">Multi-pass membrane protein</topology>
    </subcellularLocation>
</comment>
<protein>
    <recommendedName>
        <fullName evidence="8">TonB-dependent receptor plug domain-containing protein</fullName>
    </recommendedName>
</protein>
<dbReference type="GO" id="GO:0044718">
    <property type="term" value="P:siderophore transmembrane transport"/>
    <property type="evidence" value="ECO:0007669"/>
    <property type="project" value="TreeGrafter"/>
</dbReference>
<dbReference type="RefSeq" id="WP_083047256.1">
    <property type="nucleotide sequence ID" value="NZ_MWQY01000001.1"/>
</dbReference>
<dbReference type="PROSITE" id="PS52016">
    <property type="entry name" value="TONB_DEPENDENT_REC_3"/>
    <property type="match status" value="1"/>
</dbReference>
<dbReference type="GO" id="GO:0009279">
    <property type="term" value="C:cell outer membrane"/>
    <property type="evidence" value="ECO:0007669"/>
    <property type="project" value="UniProtKB-SubCell"/>
</dbReference>
<keyword evidence="3 7" id="KW-1134">Transmembrane beta strand</keyword>
<keyword evidence="5 7" id="KW-0472">Membrane</keyword>
<dbReference type="PANTHER" id="PTHR30069">
    <property type="entry name" value="TONB-DEPENDENT OUTER MEMBRANE RECEPTOR"/>
    <property type="match status" value="1"/>
</dbReference>
<dbReference type="EMBL" id="MWQY01000001">
    <property type="protein sequence ID" value="ORC38281.1"/>
    <property type="molecule type" value="Genomic_DNA"/>
</dbReference>
<proteinExistence type="inferred from homology"/>
<comment type="caution">
    <text evidence="9">The sequence shown here is derived from an EMBL/GenBank/DDBJ whole genome shotgun (WGS) entry which is preliminary data.</text>
</comment>
<keyword evidence="4 7" id="KW-0812">Transmembrane</keyword>
<evidence type="ECO:0000256" key="4">
    <source>
        <dbReference type="ARBA" id="ARBA00022692"/>
    </source>
</evidence>
<sequence length="662" mass="72585">MKRKQLSVRIISLVLFLLFPLFLVADDPADLSVVVTADRVEKAETETSATVSVITAEDIEDSGASNLTDLLETLPGVQFRSYSGPAEAQVSMGGFGENSYGRVVVLVNGRLKNNIDMRGLNWMSVPLESVERIEVLHGGGSVLYGSGAVGGVINIITKETDAPLEVEAGVSVGSFLTHRESASVGASNSLGSLRVGGSYYSTDGYRDRSASNYAAAGLSGSLYPTDLLRFRLDLDYNRNFYEMPGGLTKEQFEDDPSLAVNREDESTEHEFGASLSGEYLIGDDLVLETLLGYSYKNMAPDMASYPAFYNRLYNTFDLQPKISWEASIASLPVSLVSGVDLRSSTLALENYSDKDRKTLSNEFDVALLSGGGYINTDISFTDSFGLNTGFRYDAAGISAVNMDESVDDDKLHTGPAWSAGLRWNPTPVSKVYLRHERMFRYPFTDEQASLYGFGDAFLDDLEAERGYLYEMGGLYRVASFARLDLRAYLMDMQDEIAWNDATSKNENIEDTRRIGAEGALTLLPVRSLKITASYAYVLPTFLKGDDKENQIPLVSNHEIEGGFTWYGPADIEISADASFRSDYYQAGDTANDQKKEGSYLLLNAGIRWRVSLASGDLALALSADNLLDTEYSQVVAYNEWTDTSSYYPAAGRSISLSGNYKM</sequence>
<dbReference type="AlphaFoldDB" id="A0A1Y1S2T9"/>
<dbReference type="InterPro" id="IPR036942">
    <property type="entry name" value="Beta-barrel_TonB_sf"/>
</dbReference>
<organism evidence="9 10">
    <name type="scientific">Marispirochaeta aestuarii</name>
    <dbReference type="NCBI Taxonomy" id="1963862"/>
    <lineage>
        <taxon>Bacteria</taxon>
        <taxon>Pseudomonadati</taxon>
        <taxon>Spirochaetota</taxon>
        <taxon>Spirochaetia</taxon>
        <taxon>Spirochaetales</taxon>
        <taxon>Spirochaetaceae</taxon>
        <taxon>Marispirochaeta</taxon>
    </lineage>
</organism>
<dbReference type="Proteomes" id="UP000192343">
    <property type="component" value="Unassembled WGS sequence"/>
</dbReference>
<comment type="similarity">
    <text evidence="7">Belongs to the TonB-dependent receptor family.</text>
</comment>
<dbReference type="PANTHER" id="PTHR30069:SF27">
    <property type="entry name" value="BLL4766 PROTEIN"/>
    <property type="match status" value="1"/>
</dbReference>
<evidence type="ECO:0000256" key="1">
    <source>
        <dbReference type="ARBA" id="ARBA00004571"/>
    </source>
</evidence>
<evidence type="ECO:0000256" key="3">
    <source>
        <dbReference type="ARBA" id="ARBA00022452"/>
    </source>
</evidence>
<evidence type="ECO:0000256" key="6">
    <source>
        <dbReference type="ARBA" id="ARBA00023237"/>
    </source>
</evidence>
<evidence type="ECO:0000256" key="5">
    <source>
        <dbReference type="ARBA" id="ARBA00023136"/>
    </source>
</evidence>
<keyword evidence="2 7" id="KW-0813">Transport</keyword>
<evidence type="ECO:0000256" key="7">
    <source>
        <dbReference type="PROSITE-ProRule" id="PRU01360"/>
    </source>
</evidence>
<accession>A0A1Y1S2T9</accession>
<dbReference type="GO" id="GO:0015344">
    <property type="term" value="F:siderophore uptake transmembrane transporter activity"/>
    <property type="evidence" value="ECO:0007669"/>
    <property type="project" value="TreeGrafter"/>
</dbReference>
<keyword evidence="6 7" id="KW-0998">Cell outer membrane</keyword>
<name>A0A1Y1S2T9_9SPIO</name>
<dbReference type="InterPro" id="IPR037066">
    <property type="entry name" value="Plug_dom_sf"/>
</dbReference>
<dbReference type="STRING" id="1963862.B4O97_00560"/>
<dbReference type="Pfam" id="PF07715">
    <property type="entry name" value="Plug"/>
    <property type="match status" value="1"/>
</dbReference>
<evidence type="ECO:0000259" key="8">
    <source>
        <dbReference type="Pfam" id="PF07715"/>
    </source>
</evidence>
<dbReference type="CDD" id="cd01347">
    <property type="entry name" value="ligand_gated_channel"/>
    <property type="match status" value="1"/>
</dbReference>
<keyword evidence="10" id="KW-1185">Reference proteome</keyword>
<evidence type="ECO:0000313" key="9">
    <source>
        <dbReference type="EMBL" id="ORC38281.1"/>
    </source>
</evidence>
<evidence type="ECO:0000256" key="2">
    <source>
        <dbReference type="ARBA" id="ARBA00022448"/>
    </source>
</evidence>
<evidence type="ECO:0000313" key="10">
    <source>
        <dbReference type="Proteomes" id="UP000192343"/>
    </source>
</evidence>
<feature type="domain" description="TonB-dependent receptor plug" evidence="8">
    <location>
        <begin position="45"/>
        <end position="152"/>
    </location>
</feature>
<dbReference type="OrthoDB" id="101167at2"/>
<dbReference type="InterPro" id="IPR039426">
    <property type="entry name" value="TonB-dep_rcpt-like"/>
</dbReference>
<reference evidence="9 10" key="1">
    <citation type="submission" date="2017-03" db="EMBL/GenBank/DDBJ databases">
        <title>Draft Genome sequence of Marispirochaeta sp. strain JC444.</title>
        <authorList>
            <person name="Shivani Y."/>
            <person name="Subhash Y."/>
            <person name="Sasikala C."/>
            <person name="Ramana C."/>
        </authorList>
    </citation>
    <scope>NUCLEOTIDE SEQUENCE [LARGE SCALE GENOMIC DNA]</scope>
    <source>
        <strain evidence="9 10">JC444</strain>
    </source>
</reference>
<dbReference type="SUPFAM" id="SSF56935">
    <property type="entry name" value="Porins"/>
    <property type="match status" value="1"/>
</dbReference>
<dbReference type="Gene3D" id="2.40.170.20">
    <property type="entry name" value="TonB-dependent receptor, beta-barrel domain"/>
    <property type="match status" value="1"/>
</dbReference>